<evidence type="ECO:0000256" key="1">
    <source>
        <dbReference type="ARBA" id="ARBA00022801"/>
    </source>
</evidence>
<keyword evidence="2" id="KW-0326">Glycosidase</keyword>
<accession>A0ABS7I3F1</accession>
<name>A0ABS7I3F1_9MICO</name>
<dbReference type="Gene3D" id="2.70.98.60">
    <property type="entry name" value="alpha-galactosidase from lactobacil brevis"/>
    <property type="match status" value="1"/>
</dbReference>
<sequence>MPQTETLAWRPGPIEMDIARGRDAAPAVRRLARAGDGTAADPASALPVAEVHIDGEGSGTSSSERLMGSAVGRRLRFLEHREWDEDGMSRLEVTARDPESGILVISRWSCWDDLPVVRCESEVVAGDRPVDLRAVSSISLGGISEPGAAWWHDHEVGFAHNTWFREMVWQRRTPAELGLDDAGLDTWGIPSSRASFALGQRGSWSTGGHLPMGILRSRDSARSLLWQIEHNGAWRWELGDQGGAVYLVASGPTDQSHAWMRRLLPGERFRSVPATLVLGGDDDALFAALTRTRRRVRRPHPDHDALPVIVNDYMNALMGDPTSENIPPFVDAARRAGAEIYCMDSGWYTDGATWWDDLGSWEPSSRRFPDGLDAMTRRMRDAGLVPGLWLEPEVVSVASPVAARLPADAFFQRDGRPVMESGRLQLDFRHPAALAHIDTAVERLIADLGLGYLKFDYNMDVTQGTDVDADSPGDGQLGHQRALLAWVRDLMDRHPELVIESCASGGQRMDAATLAVHPVQSTSDNQDPLFTACIAAAAPTAVTPEQGAVWAYPDPSWPDERIAFSLANSLLGRVHLGGRIDLLTREQMELVQESLAAYRETRKRIRTAVPFWPLGLPGWHDAVLALGMSDDEGELLTVWRRSGPAEVRIPLARYAGRELDVDVVFPKSLPTEVAWDAAAGELVLGLPDEPAARTLTLRGGGGTRL</sequence>
<proteinExistence type="predicted"/>
<dbReference type="EMBL" id="JAEUAX010000014">
    <property type="protein sequence ID" value="MBW9111664.1"/>
    <property type="molecule type" value="Genomic_DNA"/>
</dbReference>
<dbReference type="InterPro" id="IPR038417">
    <property type="entry name" value="Alpga-gal_N_sf"/>
</dbReference>
<evidence type="ECO:0000313" key="3">
    <source>
        <dbReference type="EMBL" id="MBW9111664.1"/>
    </source>
</evidence>
<dbReference type="CDD" id="cd14791">
    <property type="entry name" value="GH36"/>
    <property type="match status" value="1"/>
</dbReference>
<dbReference type="Proteomes" id="UP000777440">
    <property type="component" value="Unassembled WGS sequence"/>
</dbReference>
<dbReference type="RefSeq" id="WP_220340532.1">
    <property type="nucleotide sequence ID" value="NZ_JAEUAX010000014.1"/>
</dbReference>
<protein>
    <submittedName>
        <fullName evidence="3">Alpha-galactosidase</fullName>
    </submittedName>
</protein>
<dbReference type="PRINTS" id="PR00743">
    <property type="entry name" value="GLHYDRLASE36"/>
</dbReference>
<dbReference type="InterPro" id="IPR002252">
    <property type="entry name" value="Glyco_hydro_36"/>
</dbReference>
<dbReference type="PANTHER" id="PTHR43053">
    <property type="entry name" value="GLYCOSIDASE FAMILY 31"/>
    <property type="match status" value="1"/>
</dbReference>
<keyword evidence="4" id="KW-1185">Reference proteome</keyword>
<dbReference type="Pfam" id="PF02065">
    <property type="entry name" value="Melibiase"/>
    <property type="match status" value="1"/>
</dbReference>
<keyword evidence="1" id="KW-0378">Hydrolase</keyword>
<comment type="caution">
    <text evidence="3">The sequence shown here is derived from an EMBL/GenBank/DDBJ whole genome shotgun (WGS) entry which is preliminary data.</text>
</comment>
<gene>
    <name evidence="3" type="ORF">JNB61_17990</name>
</gene>
<dbReference type="PANTHER" id="PTHR43053:SF3">
    <property type="entry name" value="ALPHA-GALACTOSIDASE C-RELATED"/>
    <property type="match status" value="1"/>
</dbReference>
<evidence type="ECO:0000256" key="2">
    <source>
        <dbReference type="ARBA" id="ARBA00023295"/>
    </source>
</evidence>
<evidence type="ECO:0000313" key="4">
    <source>
        <dbReference type="Proteomes" id="UP000777440"/>
    </source>
</evidence>
<dbReference type="SUPFAM" id="SSF51445">
    <property type="entry name" value="(Trans)glycosidases"/>
    <property type="match status" value="1"/>
</dbReference>
<dbReference type="InterPro" id="IPR017853">
    <property type="entry name" value="GH"/>
</dbReference>
<organism evidence="3 4">
    <name type="scientific">Microbacterium ureisolvens</name>
    <dbReference type="NCBI Taxonomy" id="2781186"/>
    <lineage>
        <taxon>Bacteria</taxon>
        <taxon>Bacillati</taxon>
        <taxon>Actinomycetota</taxon>
        <taxon>Actinomycetes</taxon>
        <taxon>Micrococcales</taxon>
        <taxon>Microbacteriaceae</taxon>
        <taxon>Microbacterium</taxon>
    </lineage>
</organism>
<dbReference type="Gene3D" id="3.20.20.70">
    <property type="entry name" value="Aldolase class I"/>
    <property type="match status" value="1"/>
</dbReference>
<dbReference type="InterPro" id="IPR050985">
    <property type="entry name" value="Alpha-glycosidase_related"/>
</dbReference>
<reference evidence="3 4" key="1">
    <citation type="journal article" date="2021" name="MBio">
        <title>Poor Competitiveness of Bradyrhizobium in Pigeon Pea Root Colonization in Indian Soils.</title>
        <authorList>
            <person name="Chalasani D."/>
            <person name="Basu A."/>
            <person name="Pullabhotla S.V.S.R.N."/>
            <person name="Jorrin B."/>
            <person name="Neal A.L."/>
            <person name="Poole P.S."/>
            <person name="Podile A.R."/>
            <person name="Tkacz A."/>
        </authorList>
    </citation>
    <scope>NUCLEOTIDE SEQUENCE [LARGE SCALE GENOMIC DNA]</scope>
    <source>
        <strain evidence="3 4">HU12</strain>
    </source>
</reference>
<dbReference type="InterPro" id="IPR013785">
    <property type="entry name" value="Aldolase_TIM"/>
</dbReference>